<evidence type="ECO:0000256" key="1">
    <source>
        <dbReference type="ARBA" id="ARBA00022729"/>
    </source>
</evidence>
<dbReference type="Gene3D" id="2.60.120.260">
    <property type="entry name" value="Galactose-binding domain-like"/>
    <property type="match status" value="1"/>
</dbReference>
<evidence type="ECO:0000313" key="6">
    <source>
        <dbReference type="Proteomes" id="UP000572754"/>
    </source>
</evidence>
<dbReference type="GO" id="GO:0045493">
    <property type="term" value="P:xylan catabolic process"/>
    <property type="evidence" value="ECO:0007669"/>
    <property type="project" value="UniProtKB-KW"/>
</dbReference>
<comment type="caution">
    <text evidence="5">The sequence shown here is derived from an EMBL/GenBank/DDBJ whole genome shotgun (WGS) entry which is preliminary data.</text>
</comment>
<dbReference type="PROSITE" id="PS51175">
    <property type="entry name" value="CBM6"/>
    <property type="match status" value="1"/>
</dbReference>
<reference evidence="5 6" key="2">
    <citation type="submission" date="2020-05" db="EMBL/GenBank/DDBJ databases">
        <title>Identification and distribution of gene clusters putatively required for synthesis of sphingolipid metabolism inhibitors in phylogenetically diverse species of the filamentous fungus Fusarium.</title>
        <authorList>
            <person name="Kim H.-S."/>
            <person name="Busman M."/>
            <person name="Brown D.W."/>
            <person name="Divon H."/>
            <person name="Uhlig S."/>
            <person name="Proctor R.H."/>
        </authorList>
    </citation>
    <scope>NUCLEOTIDE SEQUENCE [LARGE SCALE GENOMIC DNA]</scope>
    <source>
        <strain evidence="5 6">NRRL 25331</strain>
    </source>
</reference>
<keyword evidence="3" id="KW-1133">Transmembrane helix</keyword>
<feature type="transmembrane region" description="Helical" evidence="3">
    <location>
        <begin position="121"/>
        <end position="147"/>
    </location>
</feature>
<keyword evidence="3" id="KW-0812">Transmembrane</keyword>
<evidence type="ECO:0000259" key="4">
    <source>
        <dbReference type="PROSITE" id="PS51175"/>
    </source>
</evidence>
<gene>
    <name evidence="5" type="ORF">FCIRC_4404</name>
</gene>
<dbReference type="CDD" id="cd04084">
    <property type="entry name" value="CBM6_xylanase-like"/>
    <property type="match status" value="1"/>
</dbReference>
<feature type="domain" description="CBM6" evidence="4">
    <location>
        <begin position="631"/>
        <end position="756"/>
    </location>
</feature>
<evidence type="ECO:0000256" key="3">
    <source>
        <dbReference type="SAM" id="Phobius"/>
    </source>
</evidence>
<feature type="transmembrane region" description="Helical" evidence="3">
    <location>
        <begin position="544"/>
        <end position="570"/>
    </location>
</feature>
<dbReference type="GO" id="GO:0016798">
    <property type="term" value="F:hydrolase activity, acting on glycosyl bonds"/>
    <property type="evidence" value="ECO:0007669"/>
    <property type="project" value="UniProtKB-KW"/>
</dbReference>
<feature type="region of interest" description="Disordered" evidence="2">
    <location>
        <begin position="1"/>
        <end position="31"/>
    </location>
</feature>
<keyword evidence="1" id="KW-0732">Signal</keyword>
<keyword evidence="5" id="KW-0326">Glycosidase</keyword>
<evidence type="ECO:0000313" key="5">
    <source>
        <dbReference type="EMBL" id="KAF5683461.1"/>
    </source>
</evidence>
<feature type="transmembrane region" description="Helical" evidence="3">
    <location>
        <begin position="81"/>
        <end position="101"/>
    </location>
</feature>
<feature type="transmembrane region" description="Helical" evidence="3">
    <location>
        <begin position="39"/>
        <end position="60"/>
    </location>
</feature>
<keyword evidence="5" id="KW-0858">Xylan degradation</keyword>
<dbReference type="SUPFAM" id="SSF49785">
    <property type="entry name" value="Galactose-binding domain-like"/>
    <property type="match status" value="1"/>
</dbReference>
<keyword evidence="6" id="KW-1185">Reference proteome</keyword>
<sequence>MERQSYELLQRGAPVELDNKQSPGESAWPPEPRPLPQSFWASISSIISFLPLLMLPIPFADGKPLSQHGDAIFQGMGLAPTLWPIAFAAILGSLARTVALYRAERGTNLGTLGILLGSQTLMSTLTSAFNLRIISLWAILLIILWSLSPLGGQAVLRAVHVTLDTESQRYDLMYSPATNSGIPFNKDRCDMSTIKVLFGAALSAPNSLGQAANGSSDSFGAVMQHIGNGTASLLARTDPWGNFRVPQITSLPGYSSSKPYKWLDVPTDQLVTYESLIGIPLWGVPIFPGNLTFEMPASYATLKCSRWFDTVKWLETNPGILKSHGRDDIYSEMGESENNSNYSQVYMDTPNNKKGFNFSAKDITSKGPITHGTFVFGNFGHSTVCDIGHIYVDVEVICERPTRFDQMACRARRIRHSPSRPFPKADNQLVGHGANLFLSGLPFLASSSSPGLKSPMENYLADQAKGIGHIATSSFDYISTEYTKLPLPVFAERLAIIINTAMRLYWSSYTILDMDAVPVSETDHYGNVTSILALTTKVYGTRKVWMATAILSLAIMFLAAILTVGLRLVIRTPDFLTHVAALTRDSAYMDLAPGGSMLTGDERLRISDGLIPEIKMTTQGPAQVKSLNPYVKQEAETIAWSENIETEVCSEGGLNVAFINNGDYIKVKGVDFGSTGANSFGARVASNSSGGKIELRLGSKTGKLVGTCTVTTTGNWQTYKTVDCPVSGATGTSDLFLVFTGTGSDYLFNFNWWQFS</sequence>
<organism evidence="5 6">
    <name type="scientific">Fusarium circinatum</name>
    <name type="common">Pitch canker fungus</name>
    <name type="synonym">Gibberella circinata</name>
    <dbReference type="NCBI Taxonomy" id="48490"/>
    <lineage>
        <taxon>Eukaryota</taxon>
        <taxon>Fungi</taxon>
        <taxon>Dikarya</taxon>
        <taxon>Ascomycota</taxon>
        <taxon>Pezizomycotina</taxon>
        <taxon>Sordariomycetes</taxon>
        <taxon>Hypocreomycetidae</taxon>
        <taxon>Hypocreales</taxon>
        <taxon>Nectriaceae</taxon>
        <taxon>Fusarium</taxon>
        <taxon>Fusarium fujikuroi species complex</taxon>
    </lineage>
</organism>
<reference evidence="6" key="1">
    <citation type="journal article" date="2020" name="BMC Genomics">
        <title>Correction to: Identification and distribution of gene clusters required for synthesis of sphingolipid metabolism inhibitors in diverse species of the filamentous fungus Fusarium.</title>
        <authorList>
            <person name="Kim H.S."/>
            <person name="Lohmar J.M."/>
            <person name="Busman M."/>
            <person name="Brown D.W."/>
            <person name="Naumann T.A."/>
            <person name="Divon H.H."/>
            <person name="Lysoe E."/>
            <person name="Uhlig S."/>
            <person name="Proctor R.H."/>
        </authorList>
    </citation>
    <scope>NUCLEOTIDE SEQUENCE [LARGE SCALE GENOMIC DNA]</scope>
    <source>
        <strain evidence="6">NRRL 25331</strain>
    </source>
</reference>
<dbReference type="InterPro" id="IPR005084">
    <property type="entry name" value="CBM6"/>
</dbReference>
<name>A0A8H5X4X5_FUSCI</name>
<dbReference type="InterPro" id="IPR008979">
    <property type="entry name" value="Galactose-bd-like_sf"/>
</dbReference>
<proteinExistence type="predicted"/>
<dbReference type="EMBL" id="JAAQPE010000142">
    <property type="protein sequence ID" value="KAF5683461.1"/>
    <property type="molecule type" value="Genomic_DNA"/>
</dbReference>
<keyword evidence="5" id="KW-0378">Hydrolase</keyword>
<keyword evidence="5" id="KW-0624">Polysaccharide degradation</keyword>
<evidence type="ECO:0000256" key="2">
    <source>
        <dbReference type="SAM" id="MobiDB-lite"/>
    </source>
</evidence>
<dbReference type="InterPro" id="IPR006584">
    <property type="entry name" value="Cellulose-bd_IV"/>
</dbReference>
<protein>
    <submittedName>
        <fullName evidence="5">Endo-1,4-beta-xylanase</fullName>
    </submittedName>
</protein>
<accession>A0A8H5X4X5</accession>
<dbReference type="Proteomes" id="UP000572754">
    <property type="component" value="Unassembled WGS sequence"/>
</dbReference>
<keyword evidence="5" id="KW-0119">Carbohydrate metabolism</keyword>
<dbReference type="SMART" id="SM00606">
    <property type="entry name" value="CBD_IV"/>
    <property type="match status" value="1"/>
</dbReference>
<keyword evidence="3" id="KW-0472">Membrane</keyword>
<dbReference type="Pfam" id="PF03422">
    <property type="entry name" value="CBM_6"/>
    <property type="match status" value="1"/>
</dbReference>
<dbReference type="GO" id="GO:0030246">
    <property type="term" value="F:carbohydrate binding"/>
    <property type="evidence" value="ECO:0007669"/>
    <property type="project" value="InterPro"/>
</dbReference>
<dbReference type="AlphaFoldDB" id="A0A8H5X4X5"/>